<evidence type="ECO:0000259" key="6">
    <source>
        <dbReference type="Pfam" id="PF08281"/>
    </source>
</evidence>
<dbReference type="InterPro" id="IPR013324">
    <property type="entry name" value="RNA_pol_sigma_r3/r4-like"/>
</dbReference>
<reference evidence="7 8" key="1">
    <citation type="submission" date="2019-04" db="EMBL/GenBank/DDBJ databases">
        <title>Pedobacter sp. RP-1-16 sp. nov., isolated from Arctic soil.</title>
        <authorList>
            <person name="Dahal R.H."/>
            <person name="Kim D.-U."/>
        </authorList>
    </citation>
    <scope>NUCLEOTIDE SEQUENCE [LARGE SCALE GENOMIC DNA]</scope>
    <source>
        <strain evidence="7 8">RP-1-16</strain>
    </source>
</reference>
<dbReference type="EMBL" id="SWDX01000001">
    <property type="protein sequence ID" value="TKC65425.1"/>
    <property type="molecule type" value="Genomic_DNA"/>
</dbReference>
<dbReference type="Gene3D" id="1.10.10.10">
    <property type="entry name" value="Winged helix-like DNA-binding domain superfamily/Winged helix DNA-binding domain"/>
    <property type="match status" value="1"/>
</dbReference>
<evidence type="ECO:0000256" key="4">
    <source>
        <dbReference type="ARBA" id="ARBA00023163"/>
    </source>
</evidence>
<dbReference type="Pfam" id="PF04542">
    <property type="entry name" value="Sigma70_r2"/>
    <property type="match status" value="1"/>
</dbReference>
<dbReference type="Proteomes" id="UP000309594">
    <property type="component" value="Unassembled WGS sequence"/>
</dbReference>
<dbReference type="GO" id="GO:0003677">
    <property type="term" value="F:DNA binding"/>
    <property type="evidence" value="ECO:0007669"/>
    <property type="project" value="InterPro"/>
</dbReference>
<dbReference type="InterPro" id="IPR039425">
    <property type="entry name" value="RNA_pol_sigma-70-like"/>
</dbReference>
<feature type="domain" description="RNA polymerase sigma-70 region 2" evidence="5">
    <location>
        <begin position="54"/>
        <end position="120"/>
    </location>
</feature>
<dbReference type="InterPro" id="IPR014284">
    <property type="entry name" value="RNA_pol_sigma-70_dom"/>
</dbReference>
<proteinExistence type="inferred from homology"/>
<dbReference type="PANTHER" id="PTHR43133">
    <property type="entry name" value="RNA POLYMERASE ECF-TYPE SIGMA FACTO"/>
    <property type="match status" value="1"/>
</dbReference>
<dbReference type="InterPro" id="IPR014327">
    <property type="entry name" value="RNA_pol_sigma70_bacteroid"/>
</dbReference>
<protein>
    <submittedName>
        <fullName evidence="7">RNA polymerase sigma-70 factor</fullName>
    </submittedName>
</protein>
<dbReference type="SUPFAM" id="SSF88659">
    <property type="entry name" value="Sigma3 and sigma4 domains of RNA polymerase sigma factors"/>
    <property type="match status" value="1"/>
</dbReference>
<comment type="similarity">
    <text evidence="1">Belongs to the sigma-70 factor family. ECF subfamily.</text>
</comment>
<dbReference type="AlphaFoldDB" id="A0A4U1GLY9"/>
<keyword evidence="2" id="KW-0805">Transcription regulation</keyword>
<organism evidence="7 8">
    <name type="scientific">Pedobacter hiemivivus</name>
    <dbReference type="NCBI Taxonomy" id="2530454"/>
    <lineage>
        <taxon>Bacteria</taxon>
        <taxon>Pseudomonadati</taxon>
        <taxon>Bacteroidota</taxon>
        <taxon>Sphingobacteriia</taxon>
        <taxon>Sphingobacteriales</taxon>
        <taxon>Sphingobacteriaceae</taxon>
        <taxon>Pedobacter</taxon>
    </lineage>
</organism>
<dbReference type="Pfam" id="PF08281">
    <property type="entry name" value="Sigma70_r4_2"/>
    <property type="match status" value="1"/>
</dbReference>
<keyword evidence="4" id="KW-0804">Transcription</keyword>
<dbReference type="GO" id="GO:0016987">
    <property type="term" value="F:sigma factor activity"/>
    <property type="evidence" value="ECO:0007669"/>
    <property type="project" value="UniProtKB-KW"/>
</dbReference>
<dbReference type="InterPro" id="IPR013325">
    <property type="entry name" value="RNA_pol_sigma_r2"/>
</dbReference>
<dbReference type="GO" id="GO:0006352">
    <property type="term" value="P:DNA-templated transcription initiation"/>
    <property type="evidence" value="ECO:0007669"/>
    <property type="project" value="InterPro"/>
</dbReference>
<comment type="caution">
    <text evidence="7">The sequence shown here is derived from an EMBL/GenBank/DDBJ whole genome shotgun (WGS) entry which is preliminary data.</text>
</comment>
<evidence type="ECO:0000313" key="7">
    <source>
        <dbReference type="EMBL" id="TKC65425.1"/>
    </source>
</evidence>
<evidence type="ECO:0000259" key="5">
    <source>
        <dbReference type="Pfam" id="PF04542"/>
    </source>
</evidence>
<evidence type="ECO:0000313" key="8">
    <source>
        <dbReference type="Proteomes" id="UP000309594"/>
    </source>
</evidence>
<name>A0A4U1GLY9_9SPHI</name>
<evidence type="ECO:0000256" key="2">
    <source>
        <dbReference type="ARBA" id="ARBA00023015"/>
    </source>
</evidence>
<accession>A0A4U1GLY9</accession>
<dbReference type="SUPFAM" id="SSF88946">
    <property type="entry name" value="Sigma2 domain of RNA polymerase sigma factors"/>
    <property type="match status" value="1"/>
</dbReference>
<dbReference type="NCBIfam" id="TIGR02985">
    <property type="entry name" value="Sig70_bacteroi1"/>
    <property type="match status" value="1"/>
</dbReference>
<evidence type="ECO:0000256" key="3">
    <source>
        <dbReference type="ARBA" id="ARBA00023082"/>
    </source>
</evidence>
<dbReference type="InterPro" id="IPR007627">
    <property type="entry name" value="RNA_pol_sigma70_r2"/>
</dbReference>
<feature type="domain" description="RNA polymerase sigma factor 70 region 4 type 2" evidence="6">
    <location>
        <begin position="154"/>
        <end position="202"/>
    </location>
</feature>
<keyword evidence="3" id="KW-0731">Sigma factor</keyword>
<sequence>MYTLNRLPINVRESIMIYFSVNSLIEHMSNYSIHSEKELIELLQQDNTSALSSLYYSHVKQLKYFIQKAAKSPTIAEDVVHDTFIKVWENRMQIDSEQPFKPYLYTIARRHLLNLMKRANQESYIVEEIRKHSISEDNSTEQLLEYNESNSLYSEAINSLPTQCREIFVRCKIQGQSYKQTATELGIAESTVNNQMTKALKSIREFITLRNAMMVILACIVK</sequence>
<dbReference type="InterPro" id="IPR036388">
    <property type="entry name" value="WH-like_DNA-bd_sf"/>
</dbReference>
<dbReference type="Gene3D" id="1.10.1740.10">
    <property type="match status" value="1"/>
</dbReference>
<dbReference type="NCBIfam" id="TIGR02937">
    <property type="entry name" value="sigma70-ECF"/>
    <property type="match status" value="1"/>
</dbReference>
<dbReference type="PANTHER" id="PTHR43133:SF46">
    <property type="entry name" value="RNA POLYMERASE SIGMA-70 FACTOR ECF SUBFAMILY"/>
    <property type="match status" value="1"/>
</dbReference>
<evidence type="ECO:0000256" key="1">
    <source>
        <dbReference type="ARBA" id="ARBA00010641"/>
    </source>
</evidence>
<gene>
    <name evidence="7" type="ORF">FBD94_02410</name>
</gene>
<dbReference type="InterPro" id="IPR013249">
    <property type="entry name" value="RNA_pol_sigma70_r4_t2"/>
</dbReference>